<feature type="compositionally biased region" description="Basic and acidic residues" evidence="2">
    <location>
        <begin position="1"/>
        <end position="19"/>
    </location>
</feature>
<evidence type="ECO:0000259" key="4">
    <source>
        <dbReference type="Pfam" id="PF02233"/>
    </source>
</evidence>
<keyword evidence="3" id="KW-0472">Membrane</keyword>
<keyword evidence="3" id="KW-0812">Transmembrane</keyword>
<evidence type="ECO:0000256" key="2">
    <source>
        <dbReference type="SAM" id="MobiDB-lite"/>
    </source>
</evidence>
<keyword evidence="3" id="KW-1133">Transmembrane helix</keyword>
<dbReference type="AlphaFoldDB" id="A0A538U497"/>
<protein>
    <submittedName>
        <fullName evidence="5">NAD(P)(+) transhydrogenase (Re/Si-specific) subunit beta</fullName>
    </submittedName>
</protein>
<evidence type="ECO:0000256" key="1">
    <source>
        <dbReference type="ARBA" id="ARBA00023027"/>
    </source>
</evidence>
<comment type="caution">
    <text evidence="5">The sequence shown here is derived from an EMBL/GenBank/DDBJ whole genome shotgun (WGS) entry which is preliminary data.</text>
</comment>
<dbReference type="Proteomes" id="UP000319836">
    <property type="component" value="Unassembled WGS sequence"/>
</dbReference>
<reference evidence="5 6" key="1">
    <citation type="journal article" date="2019" name="Nat. Microbiol.">
        <title>Mediterranean grassland soil C-N compound turnover is dependent on rainfall and depth, and is mediated by genomically divergent microorganisms.</title>
        <authorList>
            <person name="Diamond S."/>
            <person name="Andeer P.F."/>
            <person name="Li Z."/>
            <person name="Crits-Christoph A."/>
            <person name="Burstein D."/>
            <person name="Anantharaman K."/>
            <person name="Lane K.R."/>
            <person name="Thomas B.C."/>
            <person name="Pan C."/>
            <person name="Northen T.R."/>
            <person name="Banfield J.F."/>
        </authorList>
    </citation>
    <scope>NUCLEOTIDE SEQUENCE [LARGE SCALE GENOMIC DNA]</scope>
    <source>
        <strain evidence="5">WS_10</strain>
    </source>
</reference>
<organism evidence="5 6">
    <name type="scientific">Eiseniibacteriota bacterium</name>
    <dbReference type="NCBI Taxonomy" id="2212470"/>
    <lineage>
        <taxon>Bacteria</taxon>
        <taxon>Candidatus Eiseniibacteriota</taxon>
    </lineage>
</organism>
<sequence length="98" mass="11103">MAHLDRLRRGGSRRREPVRRLRGHRSHARDVQEQEDGEEVVSPKLLSDLAYLSSAILFIVGLKFLSHPRRARRGNQLAAMGMAFAIVASFIFIWGGHV</sequence>
<feature type="region of interest" description="Disordered" evidence="2">
    <location>
        <begin position="1"/>
        <end position="38"/>
    </location>
</feature>
<feature type="domain" description="NADP transhydrogenase beta-like" evidence="4">
    <location>
        <begin position="49"/>
        <end position="90"/>
    </location>
</feature>
<keyword evidence="1" id="KW-0520">NAD</keyword>
<dbReference type="InterPro" id="IPR034300">
    <property type="entry name" value="PNTB-like"/>
</dbReference>
<feature type="transmembrane region" description="Helical" evidence="3">
    <location>
        <begin position="77"/>
        <end position="95"/>
    </location>
</feature>
<gene>
    <name evidence="5" type="ORF">E6K80_07760</name>
</gene>
<accession>A0A538U497</accession>
<feature type="non-terminal residue" evidence="5">
    <location>
        <position position="98"/>
    </location>
</feature>
<dbReference type="Pfam" id="PF02233">
    <property type="entry name" value="PNTB"/>
    <property type="match status" value="1"/>
</dbReference>
<evidence type="ECO:0000313" key="6">
    <source>
        <dbReference type="Proteomes" id="UP000319836"/>
    </source>
</evidence>
<name>A0A538U497_UNCEI</name>
<proteinExistence type="predicted"/>
<evidence type="ECO:0000313" key="5">
    <source>
        <dbReference type="EMBL" id="TMQ70681.1"/>
    </source>
</evidence>
<dbReference type="EMBL" id="VBPA01000187">
    <property type="protein sequence ID" value="TMQ70681.1"/>
    <property type="molecule type" value="Genomic_DNA"/>
</dbReference>
<evidence type="ECO:0000256" key="3">
    <source>
        <dbReference type="SAM" id="Phobius"/>
    </source>
</evidence>